<reference evidence="2" key="1">
    <citation type="submission" date="2024-03" db="EMBL/GenBank/DDBJ databases">
        <title>WGS assembly of Saponaria officinalis var. Norfolk2.</title>
        <authorList>
            <person name="Jenkins J."/>
            <person name="Shu S."/>
            <person name="Grimwood J."/>
            <person name="Barry K."/>
            <person name="Goodstein D."/>
            <person name="Schmutz J."/>
            <person name="Leebens-Mack J."/>
            <person name="Osbourn A."/>
        </authorList>
    </citation>
    <scope>NUCLEOTIDE SEQUENCE [LARGE SCALE GENOMIC DNA]</scope>
    <source>
        <strain evidence="2">JIC</strain>
    </source>
</reference>
<evidence type="ECO:0000313" key="2">
    <source>
        <dbReference type="EMBL" id="KAK9742370.1"/>
    </source>
</evidence>
<dbReference type="EMBL" id="JBDFQZ010000003">
    <property type="protein sequence ID" value="KAK9742370.1"/>
    <property type="molecule type" value="Genomic_DNA"/>
</dbReference>
<accession>A0AAW1M8C0</accession>
<sequence>MRVNVAQSPPPSPSSSISHLSSQNTLPSSLHLHRSFSSSLSLSSKSTAHNHLRRSFSASFDGHDFPKFPNDHFTPKYKHPPPKPTSFLGHVEVLEPSLLGIRPDPPEWPARDAVIRECIARRASCVDIPLSMRMIAMKQKFLKLEEVREIEIGDLGFDEVDNENNPMNNLCCSTLFIIREIQNYALKNRGIVSNEELDEVIVSRIQREMTSSFVWLFKEVFAKTPDFMVQIMVLTSDFGLHSLQSFNLESSHLGGNLGNLNVGHLELANSRVPIEEILEESEVSLWSCVVEEVDDIRGDQGRNRGVGFVVVDNADEKTELFVPQKKFEFVSPVKVEIERDDYEEYHRTDLFYQIGLLHEPNNTLLLSNYAQFLCLVSRDYDRAEECYKRAIQLDRTDAEVASLYANFLWVIRKDLWGAEERFQQAVAAEPDNSYHASKYASFLWSTGGDETCYPIDSPNGKS</sequence>
<dbReference type="Gene3D" id="1.25.40.10">
    <property type="entry name" value="Tetratricopeptide repeat domain"/>
    <property type="match status" value="1"/>
</dbReference>
<dbReference type="InterPro" id="IPR011990">
    <property type="entry name" value="TPR-like_helical_dom_sf"/>
</dbReference>
<keyword evidence="3" id="KW-1185">Reference proteome</keyword>
<dbReference type="PANTHER" id="PTHR26312">
    <property type="entry name" value="TETRATRICOPEPTIDE REPEAT PROTEIN 5"/>
    <property type="match status" value="1"/>
</dbReference>
<evidence type="ECO:0000256" key="1">
    <source>
        <dbReference type="SAM" id="MobiDB-lite"/>
    </source>
</evidence>
<dbReference type="Proteomes" id="UP001443914">
    <property type="component" value="Unassembled WGS sequence"/>
</dbReference>
<feature type="region of interest" description="Disordered" evidence="1">
    <location>
        <begin position="1"/>
        <end position="24"/>
    </location>
</feature>
<dbReference type="SUPFAM" id="SSF48452">
    <property type="entry name" value="TPR-like"/>
    <property type="match status" value="1"/>
</dbReference>
<name>A0AAW1M8C0_SAPOF</name>
<comment type="caution">
    <text evidence="2">The sequence shown here is derived from an EMBL/GenBank/DDBJ whole genome shotgun (WGS) entry which is preliminary data.</text>
</comment>
<protein>
    <submittedName>
        <fullName evidence="2">Uncharacterized protein</fullName>
    </submittedName>
</protein>
<proteinExistence type="predicted"/>
<dbReference type="PANTHER" id="PTHR26312:SF176">
    <property type="entry name" value="TETRATRICOPEPTIDE-LIKE HELICAL DOMAIN-CONTAINING PROTEIN-RELATED"/>
    <property type="match status" value="1"/>
</dbReference>
<evidence type="ECO:0000313" key="3">
    <source>
        <dbReference type="Proteomes" id="UP001443914"/>
    </source>
</evidence>
<feature type="compositionally biased region" description="Low complexity" evidence="1">
    <location>
        <begin position="14"/>
        <end position="24"/>
    </location>
</feature>
<organism evidence="2 3">
    <name type="scientific">Saponaria officinalis</name>
    <name type="common">Common soapwort</name>
    <name type="synonym">Lychnis saponaria</name>
    <dbReference type="NCBI Taxonomy" id="3572"/>
    <lineage>
        <taxon>Eukaryota</taxon>
        <taxon>Viridiplantae</taxon>
        <taxon>Streptophyta</taxon>
        <taxon>Embryophyta</taxon>
        <taxon>Tracheophyta</taxon>
        <taxon>Spermatophyta</taxon>
        <taxon>Magnoliopsida</taxon>
        <taxon>eudicotyledons</taxon>
        <taxon>Gunneridae</taxon>
        <taxon>Pentapetalae</taxon>
        <taxon>Caryophyllales</taxon>
        <taxon>Caryophyllaceae</taxon>
        <taxon>Caryophylleae</taxon>
        <taxon>Saponaria</taxon>
    </lineage>
</organism>
<gene>
    <name evidence="2" type="ORF">RND81_03G167600</name>
</gene>
<dbReference type="AlphaFoldDB" id="A0AAW1M8C0"/>